<feature type="region of interest" description="Disordered" evidence="1">
    <location>
        <begin position="1"/>
        <end position="64"/>
    </location>
</feature>
<keyword evidence="3" id="KW-1185">Reference proteome</keyword>
<dbReference type="EMBL" id="JASSZA010000019">
    <property type="protein sequence ID" value="KAK2088515.1"/>
    <property type="molecule type" value="Genomic_DNA"/>
</dbReference>
<gene>
    <name evidence="2" type="ORF">P7K49_034422</name>
</gene>
<name>A0ABQ9TVI1_SAGOE</name>
<reference evidence="2 3" key="1">
    <citation type="submission" date="2023-05" db="EMBL/GenBank/DDBJ databases">
        <title>B98-5 Cell Line De Novo Hybrid Assembly: An Optical Mapping Approach.</title>
        <authorList>
            <person name="Kananen K."/>
            <person name="Auerbach J.A."/>
            <person name="Kautto E."/>
            <person name="Blachly J.S."/>
        </authorList>
    </citation>
    <scope>NUCLEOTIDE SEQUENCE [LARGE SCALE GENOMIC DNA]</scope>
    <source>
        <strain evidence="2">B95-8</strain>
        <tissue evidence="2">Cell line</tissue>
    </source>
</reference>
<sequence length="416" mass="44929">MCQADGHQKPEKLEEEQGDKRSTQGPKSNGSDKGSGKGERRRVTVAFEGQSCMASRGPTGGSEIEEYTYRPSKLDSKVLRAQDGAPVGRHRRLVLSGRWGPVLAVWLGSRPAVALCVGSAVLRDALVLPADALSGRESMAVFEGFTRINGEARALDVLAGMLQDGPLKVEVGKWRQGLTDSSSPGAHRREGGKALKRQVRTELHHAAEKKEPKTQSPKAFGYSKEGAGVWTGHLVVWMRWRTLRNFALGAPDFRLGTPGVEVRILEVAAGLLQATIGAAWPGEQKGLVWVWPLDCQGGATGRNHYGYGDPEFLTLPNLFNDTFHIMSSRRGNARGLASLSLLSPALCQTRSMQTYLQWIIKMDISPISPGLAPGRTTSSPKSLELQVFISANPATPADVAAGGDSRFHRLLPQPDG</sequence>
<evidence type="ECO:0000313" key="3">
    <source>
        <dbReference type="Proteomes" id="UP001266305"/>
    </source>
</evidence>
<accession>A0ABQ9TVI1</accession>
<protein>
    <submittedName>
        <fullName evidence="2">Uncharacterized protein</fullName>
    </submittedName>
</protein>
<evidence type="ECO:0000256" key="1">
    <source>
        <dbReference type="SAM" id="MobiDB-lite"/>
    </source>
</evidence>
<proteinExistence type="predicted"/>
<dbReference type="Proteomes" id="UP001266305">
    <property type="component" value="Unassembled WGS sequence"/>
</dbReference>
<comment type="caution">
    <text evidence="2">The sequence shown here is derived from an EMBL/GenBank/DDBJ whole genome shotgun (WGS) entry which is preliminary data.</text>
</comment>
<organism evidence="2 3">
    <name type="scientific">Saguinus oedipus</name>
    <name type="common">Cotton-top tamarin</name>
    <name type="synonym">Oedipomidas oedipus</name>
    <dbReference type="NCBI Taxonomy" id="9490"/>
    <lineage>
        <taxon>Eukaryota</taxon>
        <taxon>Metazoa</taxon>
        <taxon>Chordata</taxon>
        <taxon>Craniata</taxon>
        <taxon>Vertebrata</taxon>
        <taxon>Euteleostomi</taxon>
        <taxon>Mammalia</taxon>
        <taxon>Eutheria</taxon>
        <taxon>Euarchontoglires</taxon>
        <taxon>Primates</taxon>
        <taxon>Haplorrhini</taxon>
        <taxon>Platyrrhini</taxon>
        <taxon>Cebidae</taxon>
        <taxon>Callitrichinae</taxon>
        <taxon>Saguinus</taxon>
    </lineage>
</organism>
<evidence type="ECO:0000313" key="2">
    <source>
        <dbReference type="EMBL" id="KAK2088515.1"/>
    </source>
</evidence>
<feature type="compositionally biased region" description="Basic and acidic residues" evidence="1">
    <location>
        <begin position="1"/>
        <end position="12"/>
    </location>
</feature>